<dbReference type="PANTHER" id="PTHR31030">
    <property type="entry name" value="PLASMA MEMBRANE FUSION PROTEIN PRM1"/>
    <property type="match status" value="1"/>
</dbReference>
<feature type="transmembrane region" description="Helical" evidence="10">
    <location>
        <begin position="416"/>
        <end position="437"/>
    </location>
</feature>
<keyword evidence="4 10" id="KW-1003">Cell membrane</keyword>
<dbReference type="GO" id="GO:0043332">
    <property type="term" value="C:mating projection tip"/>
    <property type="evidence" value="ECO:0007669"/>
    <property type="project" value="UniProtKB-UniRule"/>
</dbReference>
<evidence type="ECO:0000313" key="13">
    <source>
        <dbReference type="Proteomes" id="UP000029964"/>
    </source>
</evidence>
<evidence type="ECO:0000256" key="11">
    <source>
        <dbReference type="SAM" id="MobiDB-lite"/>
    </source>
</evidence>
<organism evidence="12 13">
    <name type="scientific">Hapsidospora chrysogenum (strain ATCC 11550 / CBS 779.69 / DSM 880 / IAM 14645 / JCM 23072 / IMI 49137)</name>
    <name type="common">Acremonium chrysogenum</name>
    <dbReference type="NCBI Taxonomy" id="857340"/>
    <lineage>
        <taxon>Eukaryota</taxon>
        <taxon>Fungi</taxon>
        <taxon>Dikarya</taxon>
        <taxon>Ascomycota</taxon>
        <taxon>Pezizomycotina</taxon>
        <taxon>Sordariomycetes</taxon>
        <taxon>Hypocreomycetidae</taxon>
        <taxon>Hypocreales</taxon>
        <taxon>Bionectriaceae</taxon>
        <taxon>Hapsidospora</taxon>
    </lineage>
</organism>
<keyword evidence="13" id="KW-1185">Reference proteome</keyword>
<dbReference type="InterPro" id="IPR026777">
    <property type="entry name" value="PRM1"/>
</dbReference>
<evidence type="ECO:0000256" key="3">
    <source>
        <dbReference type="ARBA" id="ARBA00010780"/>
    </source>
</evidence>
<protein>
    <recommendedName>
        <fullName evidence="10">Plasma membrane fusion protein PRM1</fullName>
    </recommendedName>
</protein>
<feature type="transmembrane region" description="Helical" evidence="10">
    <location>
        <begin position="66"/>
        <end position="84"/>
    </location>
</feature>
<dbReference type="PANTHER" id="PTHR31030:SF1">
    <property type="entry name" value="PLASMA MEMBRANE FUSION PROTEIN PRM1"/>
    <property type="match status" value="1"/>
</dbReference>
<evidence type="ECO:0000256" key="2">
    <source>
        <dbReference type="ARBA" id="ARBA00004651"/>
    </source>
</evidence>
<evidence type="ECO:0000256" key="4">
    <source>
        <dbReference type="ARBA" id="ARBA00022475"/>
    </source>
</evidence>
<evidence type="ECO:0000256" key="9">
    <source>
        <dbReference type="ARBA" id="ARBA00023180"/>
    </source>
</evidence>
<name>A0A086T4R3_HAPC1</name>
<evidence type="ECO:0000256" key="8">
    <source>
        <dbReference type="ARBA" id="ARBA00023136"/>
    </source>
</evidence>
<evidence type="ECO:0000256" key="1">
    <source>
        <dbReference type="ARBA" id="ARBA00002512"/>
    </source>
</evidence>
<dbReference type="Proteomes" id="UP000029964">
    <property type="component" value="Unassembled WGS sequence"/>
</dbReference>
<accession>A0A086T4R3</accession>
<comment type="similarity">
    <text evidence="3 10">Belongs to the PRM1 family.</text>
</comment>
<feature type="region of interest" description="Disordered" evidence="11">
    <location>
        <begin position="1"/>
        <end position="24"/>
    </location>
</feature>
<comment type="function">
    <text evidence="1 10">Involved in cell fusion during mating by stabilizing the plasma membrane fusion event.</text>
</comment>
<evidence type="ECO:0000256" key="5">
    <source>
        <dbReference type="ARBA" id="ARBA00022692"/>
    </source>
</evidence>
<keyword evidence="5 10" id="KW-0812">Transmembrane</keyword>
<keyword evidence="8 10" id="KW-0472">Membrane</keyword>
<feature type="transmembrane region" description="Helical" evidence="10">
    <location>
        <begin position="331"/>
        <end position="351"/>
    </location>
</feature>
<dbReference type="EMBL" id="JPKY01000050">
    <property type="protein sequence ID" value="KFH44345.1"/>
    <property type="molecule type" value="Genomic_DNA"/>
</dbReference>
<proteinExistence type="inferred from homology"/>
<keyword evidence="7 10" id="KW-1133">Transmembrane helix</keyword>
<keyword evidence="6 10" id="KW-0184">Conjugation</keyword>
<feature type="transmembrane region" description="Helical" evidence="10">
    <location>
        <begin position="609"/>
        <end position="631"/>
    </location>
</feature>
<evidence type="ECO:0000256" key="7">
    <source>
        <dbReference type="ARBA" id="ARBA00022989"/>
    </source>
</evidence>
<feature type="region of interest" description="Disordered" evidence="11">
    <location>
        <begin position="644"/>
        <end position="702"/>
    </location>
</feature>
<keyword evidence="9" id="KW-0325">Glycoprotein</keyword>
<dbReference type="GO" id="GO:0032220">
    <property type="term" value="P:plasma membrane fusion involved in cytogamy"/>
    <property type="evidence" value="ECO:0007669"/>
    <property type="project" value="TreeGrafter"/>
</dbReference>
<gene>
    <name evidence="12" type="ORF">ACRE_048870</name>
</gene>
<dbReference type="OrthoDB" id="5356111at2759"/>
<dbReference type="STRING" id="857340.A0A086T4R3"/>
<evidence type="ECO:0000313" key="12">
    <source>
        <dbReference type="EMBL" id="KFH44345.1"/>
    </source>
</evidence>
<evidence type="ECO:0000256" key="6">
    <source>
        <dbReference type="ARBA" id="ARBA00022971"/>
    </source>
</evidence>
<reference evidence="13" key="1">
    <citation type="journal article" date="2014" name="Genome Announc.">
        <title>Genome sequence and annotation of Acremonium chrysogenum, producer of the beta-lactam antibiotic cephalosporin C.</title>
        <authorList>
            <person name="Terfehr D."/>
            <person name="Dahlmann T.A."/>
            <person name="Specht T."/>
            <person name="Zadra I."/>
            <person name="Kuernsteiner H."/>
            <person name="Kueck U."/>
        </authorList>
    </citation>
    <scope>NUCLEOTIDE SEQUENCE [LARGE SCALE GENOMIC DNA]</scope>
    <source>
        <strain evidence="13">ATCC 11550 / CBS 779.69 / DSM 880 / IAM 14645 / JCM 23072 / IMI 49137</strain>
    </source>
</reference>
<dbReference type="GO" id="GO:0005886">
    <property type="term" value="C:plasma membrane"/>
    <property type="evidence" value="ECO:0007669"/>
    <property type="project" value="UniProtKB-SubCell"/>
</dbReference>
<comment type="subcellular location">
    <subcellularLocation>
        <location evidence="2 10">Cell membrane</location>
        <topology evidence="2 10">Multi-pass membrane protein</topology>
    </subcellularLocation>
</comment>
<dbReference type="HOGENOM" id="CLU_010191_1_0_1"/>
<evidence type="ECO:0000256" key="10">
    <source>
        <dbReference type="RuleBase" id="RU366035"/>
    </source>
</evidence>
<comment type="caution">
    <text evidence="12">The sequence shown here is derived from an EMBL/GenBank/DDBJ whole genome shotgun (WGS) entry which is preliminary data.</text>
</comment>
<sequence length="702" mass="76731">MNRFKMFSSQNHDTETYPDVPSSLKSDSVELPNIRMIQEARANAAPYLTPYLGLRSRLSQIWINRWTVLLLLVLVRVVLLIAQLNDNVGDAKSKALSACSKVEDVGSAMASMPHYLSRGVNEMAATGIEKAVSAMVVMLDLILQGVEGIIFFFINFLVGTYVCLLTALVKGSLDAVASVTEDVGEMLNDVIGSATKEIKDISGDLEEGIQDAIDGIKDLFNPGSEGPTVDFSGPIDKLEDFEINAEDFAKDIRGLNDKIPNFDEVQNMTKEAIAIPFDFVRKALNESYGGYTFDRDVFPLAQKESMTFCSDNDNLNDFFEGLYKLIERSRVIFIVVLSLLAVGVMAPMAWFEIQRWRRHQRHARLIEQNHYDSMDVVYIASRPTTSHVGIKLSSRFAGKRQILTRWCIAYATSPPAIFVLSLALAGFFSCLCQYIILKAVQNEVPAIAGQVGAFADDVVDNLSGVSEKWASDANGVIINLNDDINKDVLGYVKNATDSVNDTITTFTDTMNDGLETVFGDTILEGPIKAVVRCVIGLKIESVQKGLTWVHDHAQISLPLFANDTFSMGAKDSVGEDSELNTFLASPSTVTTDEVTGAVKKVVDWLHDNIVVEALISTGILLVYVIVVLLGVTRALAGMAAPDKTRAEGGGLRFTGDDEPSRSPPRSPPQAWGGNGQLAPDAHDSYAGNEKSTMRSRYPGGFM</sequence>
<feature type="transmembrane region" description="Helical" evidence="10">
    <location>
        <begin position="148"/>
        <end position="169"/>
    </location>
</feature>
<dbReference type="AlphaFoldDB" id="A0A086T4R3"/>